<comment type="caution">
    <text evidence="2">The sequence shown here is derived from an EMBL/GenBank/DDBJ whole genome shotgun (WGS) entry which is preliminary data.</text>
</comment>
<sequence>MTSARKLAANRANASRSTGPRSAAGKARSAGNARRHGVFAREALAARKAVIIRTALEPEHAGPLMAIDPALRDELALALARLEIVRAAEARAEHALDAGIASAVHEDKDEEEDALGAALEETRRLSRYRAEASSSLHRALRRLVSMREDS</sequence>
<dbReference type="EMBL" id="SLXP01000005">
    <property type="protein sequence ID" value="TCP41261.1"/>
    <property type="molecule type" value="Genomic_DNA"/>
</dbReference>
<dbReference type="AlphaFoldDB" id="A0A4R2Q3P5"/>
<dbReference type="RefSeq" id="WP_132461839.1">
    <property type="nucleotide sequence ID" value="NZ_SLXP01000005.1"/>
</dbReference>
<evidence type="ECO:0000313" key="2">
    <source>
        <dbReference type="EMBL" id="TCP41261.1"/>
    </source>
</evidence>
<protein>
    <submittedName>
        <fullName evidence="2">Uncharacterized protein</fullName>
    </submittedName>
</protein>
<gene>
    <name evidence="2" type="ORF">EV662_1055</name>
</gene>
<keyword evidence="3" id="KW-1185">Reference proteome</keyword>
<accession>A0A4R2Q3P5</accession>
<proteinExistence type="predicted"/>
<feature type="region of interest" description="Disordered" evidence="1">
    <location>
        <begin position="1"/>
        <end position="34"/>
    </location>
</feature>
<dbReference type="Proteomes" id="UP000294835">
    <property type="component" value="Unassembled WGS sequence"/>
</dbReference>
<reference evidence="2 3" key="1">
    <citation type="submission" date="2019-03" db="EMBL/GenBank/DDBJ databases">
        <title>Genomic Encyclopedia of Type Strains, Phase IV (KMG-IV): sequencing the most valuable type-strain genomes for metagenomic binning, comparative biology and taxonomic classification.</title>
        <authorList>
            <person name="Goeker M."/>
        </authorList>
    </citation>
    <scope>NUCLEOTIDE SEQUENCE [LARGE SCALE GENOMIC DNA]</scope>
    <source>
        <strain evidence="2 3">DSM 18063</strain>
    </source>
</reference>
<dbReference type="OrthoDB" id="8256497at2"/>
<evidence type="ECO:0000313" key="3">
    <source>
        <dbReference type="Proteomes" id="UP000294835"/>
    </source>
</evidence>
<name>A0A4R2Q3P5_9RHOB</name>
<evidence type="ECO:0000256" key="1">
    <source>
        <dbReference type="SAM" id="MobiDB-lite"/>
    </source>
</evidence>
<organism evidence="2 3">
    <name type="scientific">Rhodovulum marinum</name>
    <dbReference type="NCBI Taxonomy" id="320662"/>
    <lineage>
        <taxon>Bacteria</taxon>
        <taxon>Pseudomonadati</taxon>
        <taxon>Pseudomonadota</taxon>
        <taxon>Alphaproteobacteria</taxon>
        <taxon>Rhodobacterales</taxon>
        <taxon>Paracoccaceae</taxon>
        <taxon>Rhodovulum</taxon>
    </lineage>
</organism>